<comment type="caution">
    <text evidence="2">The sequence shown here is derived from an EMBL/GenBank/DDBJ whole genome shotgun (WGS) entry which is preliminary data.</text>
</comment>
<proteinExistence type="predicted"/>
<reference evidence="2 3" key="1">
    <citation type="submission" date="2019-07" db="EMBL/GenBank/DDBJ databases">
        <title>Whole genome shotgun sequence of Deinococcus cellulosilyticus NBRC 106333.</title>
        <authorList>
            <person name="Hosoyama A."/>
            <person name="Uohara A."/>
            <person name="Ohji S."/>
            <person name="Ichikawa N."/>
        </authorList>
    </citation>
    <scope>NUCLEOTIDE SEQUENCE [LARGE SCALE GENOMIC DNA]</scope>
    <source>
        <strain evidence="2 3">NBRC 106333</strain>
    </source>
</reference>
<dbReference type="InterPro" id="IPR025995">
    <property type="entry name" value="Tudor-knot"/>
</dbReference>
<feature type="domain" description="Tudor-knot" evidence="1">
    <location>
        <begin position="19"/>
        <end position="69"/>
    </location>
</feature>
<sequence length="166" mass="18912">MATLVASLTSVAWAASVYQVGQKVQVEWHGQWFDATIVALGTGTHQGKYKIHYEGYDQSWDEYVLPDRITVKEAVDYSNPAGRYVCMAYEASSQQLQTRMEFTLHANGTYQELWEKKTGKWSLKGETFQFTGVLNNKARATYVKQRKGMVVFDWGKGAKLDCYKQS</sequence>
<dbReference type="Proteomes" id="UP000321306">
    <property type="component" value="Unassembled WGS sequence"/>
</dbReference>
<gene>
    <name evidence="2" type="ORF">DC3_33400</name>
</gene>
<organism evidence="2 3">
    <name type="scientific">Deinococcus cellulosilyticus (strain DSM 18568 / NBRC 106333 / KACC 11606 / 5516J-15)</name>
    <dbReference type="NCBI Taxonomy" id="1223518"/>
    <lineage>
        <taxon>Bacteria</taxon>
        <taxon>Thermotogati</taxon>
        <taxon>Deinococcota</taxon>
        <taxon>Deinococci</taxon>
        <taxon>Deinococcales</taxon>
        <taxon>Deinococcaceae</taxon>
        <taxon>Deinococcus</taxon>
    </lineage>
</organism>
<protein>
    <recommendedName>
        <fullName evidence="1">Tudor-knot domain-containing protein</fullName>
    </recommendedName>
</protein>
<dbReference type="SUPFAM" id="SSF54160">
    <property type="entry name" value="Chromo domain-like"/>
    <property type="match status" value="1"/>
</dbReference>
<name>A0A511N4E6_DEIC1</name>
<evidence type="ECO:0000259" key="1">
    <source>
        <dbReference type="Pfam" id="PF11717"/>
    </source>
</evidence>
<evidence type="ECO:0000313" key="3">
    <source>
        <dbReference type="Proteomes" id="UP000321306"/>
    </source>
</evidence>
<dbReference type="Pfam" id="PF11717">
    <property type="entry name" value="Tudor-knot"/>
    <property type="match status" value="1"/>
</dbReference>
<evidence type="ECO:0000313" key="2">
    <source>
        <dbReference type="EMBL" id="GEM47705.1"/>
    </source>
</evidence>
<dbReference type="EMBL" id="BJXB01000015">
    <property type="protein sequence ID" value="GEM47705.1"/>
    <property type="molecule type" value="Genomic_DNA"/>
</dbReference>
<dbReference type="InterPro" id="IPR016197">
    <property type="entry name" value="Chromo-like_dom_sf"/>
</dbReference>
<keyword evidence="3" id="KW-1185">Reference proteome</keyword>
<dbReference type="Gene3D" id="2.30.30.140">
    <property type="match status" value="1"/>
</dbReference>
<accession>A0A511N4E6</accession>
<dbReference type="AlphaFoldDB" id="A0A511N4E6"/>